<dbReference type="NCBIfam" id="NF033664">
    <property type="entry name" value="PACE_transport"/>
    <property type="match status" value="1"/>
</dbReference>
<keyword evidence="4" id="KW-1185">Reference proteome</keyword>
<protein>
    <submittedName>
        <fullName evidence="3">LysR family transcriptional regulator</fullName>
    </submittedName>
</protein>
<evidence type="ECO:0000259" key="2">
    <source>
        <dbReference type="Pfam" id="PF05232"/>
    </source>
</evidence>
<dbReference type="AlphaFoldDB" id="A0AAC8VCY9"/>
<evidence type="ECO:0000313" key="4">
    <source>
        <dbReference type="Proteomes" id="UP000242800"/>
    </source>
</evidence>
<evidence type="ECO:0000313" key="3">
    <source>
        <dbReference type="EMBL" id="ALB01289.1"/>
    </source>
</evidence>
<organism evidence="3 4">
    <name type="scientific">Francisella persica ATCC VR-331</name>
    <dbReference type="NCBI Taxonomy" id="1086726"/>
    <lineage>
        <taxon>Bacteria</taxon>
        <taxon>Pseudomonadati</taxon>
        <taxon>Pseudomonadota</taxon>
        <taxon>Gammaproteobacteria</taxon>
        <taxon>Thiotrichales</taxon>
        <taxon>Francisellaceae</taxon>
        <taxon>Francisella</taxon>
    </lineage>
</organism>
<feature type="transmembrane region" description="Helical" evidence="1">
    <location>
        <begin position="7"/>
        <end position="29"/>
    </location>
</feature>
<feature type="transmembrane region" description="Helical" evidence="1">
    <location>
        <begin position="106"/>
        <end position="129"/>
    </location>
</feature>
<dbReference type="Pfam" id="PF05232">
    <property type="entry name" value="BTP"/>
    <property type="match status" value="2"/>
</dbReference>
<dbReference type="KEGG" id="fper:ACH24_00365"/>
<dbReference type="EMBL" id="CP012505">
    <property type="protein sequence ID" value="ALB01289.1"/>
    <property type="molecule type" value="Genomic_DNA"/>
</dbReference>
<feature type="domain" description="Chlorhexidine efflux transporter" evidence="2">
    <location>
        <begin position="1"/>
        <end position="62"/>
    </location>
</feature>
<feature type="domain" description="Chlorhexidine efflux transporter" evidence="2">
    <location>
        <begin position="72"/>
        <end position="132"/>
    </location>
</feature>
<dbReference type="InterPro" id="IPR007896">
    <property type="entry name" value="BTP_bacteria"/>
</dbReference>
<dbReference type="RefSeq" id="WP_064460706.1">
    <property type="nucleotide sequence ID" value="NZ_CP012505.1"/>
</dbReference>
<dbReference type="Proteomes" id="UP000242800">
    <property type="component" value="Chromosome"/>
</dbReference>
<sequence length="139" mass="16436">MSFLARIIHTIGFEFFGIVIFTPFAMFILHQDIFHISSLAIIISLIAMLWNFIYNYIFDIIEIKFGMCRSKRKIIIRGLHTLLFELGLLVVTIPLVAYILNMNLLVALVVDIGFVIFYLIYAFMYNYTFDKIYFNFIHR</sequence>
<proteinExistence type="predicted"/>
<dbReference type="InterPro" id="IPR058208">
    <property type="entry name" value="PACE"/>
</dbReference>
<feature type="transmembrane region" description="Helical" evidence="1">
    <location>
        <begin position="35"/>
        <end position="58"/>
    </location>
</feature>
<evidence type="ECO:0000256" key="1">
    <source>
        <dbReference type="SAM" id="Phobius"/>
    </source>
</evidence>
<name>A0AAC8VCY9_9GAMM</name>
<gene>
    <name evidence="3" type="ORF">ACH24_00365</name>
</gene>
<keyword evidence="1" id="KW-1133">Transmembrane helix</keyword>
<reference evidence="3 4" key="1">
    <citation type="journal article" date="2016" name="Int. J. Syst. Evol. Microbiol.">
        <title>Reclassification of Wolbachia persica as Francisella persica comb. nov. and emended description of the family Francisellaceae.</title>
        <authorList>
            <person name="Larson M.A."/>
            <person name="Nalbantoglu U."/>
            <person name="Sayood K."/>
            <person name="Zentz E.B."/>
            <person name="Cer R.Z."/>
            <person name="Iwen P.C."/>
            <person name="Francesconi S.C."/>
            <person name="Bishop-Lilly K.A."/>
            <person name="Mokashi V.P."/>
            <person name="Sjostedt A."/>
            <person name="Hinrichs S.H."/>
        </authorList>
    </citation>
    <scope>NUCLEOTIDE SEQUENCE [LARGE SCALE GENOMIC DNA]</scope>
    <source>
        <strain evidence="3 4">FSC845</strain>
    </source>
</reference>
<keyword evidence="1" id="KW-0472">Membrane</keyword>
<keyword evidence="1" id="KW-0812">Transmembrane</keyword>
<feature type="transmembrane region" description="Helical" evidence="1">
    <location>
        <begin position="79"/>
        <end position="100"/>
    </location>
</feature>
<accession>A0AAC8VCY9</accession>